<evidence type="ECO:0000313" key="2">
    <source>
        <dbReference type="RefSeq" id="XP_033464487.1"/>
    </source>
</evidence>
<dbReference type="OrthoDB" id="5329385at2759"/>
<reference evidence="2" key="3">
    <citation type="submission" date="2025-08" db="UniProtKB">
        <authorList>
            <consortium name="RefSeq"/>
        </authorList>
    </citation>
    <scope>IDENTIFICATION</scope>
    <source>
        <strain evidence="2">CBS 342.82</strain>
    </source>
</reference>
<reference evidence="2" key="2">
    <citation type="submission" date="2020-04" db="EMBL/GenBank/DDBJ databases">
        <authorList>
            <consortium name="NCBI Genome Project"/>
        </authorList>
    </citation>
    <scope>NUCLEOTIDE SEQUENCE</scope>
    <source>
        <strain evidence="2">CBS 342.82</strain>
    </source>
</reference>
<dbReference type="Pfam" id="PF17119">
    <property type="entry name" value="MMU163"/>
    <property type="match status" value="2"/>
</dbReference>
<reference evidence="2" key="1">
    <citation type="submission" date="2020-01" db="EMBL/GenBank/DDBJ databases">
        <authorList>
            <consortium name="DOE Joint Genome Institute"/>
            <person name="Haridas S."/>
            <person name="Albert R."/>
            <person name="Binder M."/>
            <person name="Bloem J."/>
            <person name="Labutti K."/>
            <person name="Salamov A."/>
            <person name="Andreopoulos B."/>
            <person name="Baker S.E."/>
            <person name="Barry K."/>
            <person name="Bills G."/>
            <person name="Bluhm B.H."/>
            <person name="Cannon C."/>
            <person name="Castanera R."/>
            <person name="Culley D.E."/>
            <person name="Daum C."/>
            <person name="Ezra D."/>
            <person name="Gonzalez J.B."/>
            <person name="Henrissat B."/>
            <person name="Kuo A."/>
            <person name="Liang C."/>
            <person name="Lipzen A."/>
            <person name="Lutzoni F."/>
            <person name="Magnuson J."/>
            <person name="Mondo S."/>
            <person name="Nolan M."/>
            <person name="Ohm R."/>
            <person name="Pangilinan J."/>
            <person name="Park H.-J."/>
            <person name="Ramirez L."/>
            <person name="Alfaro M."/>
            <person name="Sun H."/>
            <person name="Tritt A."/>
            <person name="Yoshinaga Y."/>
            <person name="Zwiers L.-H."/>
            <person name="Turgeon B.G."/>
            <person name="Goodwin S.B."/>
            <person name="Spatafora J.W."/>
            <person name="Crous P.W."/>
            <person name="Grigoriev I.V."/>
        </authorList>
    </citation>
    <scope>NUCLEOTIDE SEQUENCE</scope>
    <source>
        <strain evidence="2">CBS 342.82</strain>
    </source>
</reference>
<dbReference type="GeneID" id="54361511"/>
<proteinExistence type="predicted"/>
<dbReference type="InterPro" id="IPR031342">
    <property type="entry name" value="Mug163-like"/>
</dbReference>
<accession>A0A6J3MHL9</accession>
<dbReference type="AlphaFoldDB" id="A0A6J3MHL9"/>
<organism evidence="2">
    <name type="scientific">Dissoconium aciculare CBS 342.82</name>
    <dbReference type="NCBI Taxonomy" id="1314786"/>
    <lineage>
        <taxon>Eukaryota</taxon>
        <taxon>Fungi</taxon>
        <taxon>Dikarya</taxon>
        <taxon>Ascomycota</taxon>
        <taxon>Pezizomycotina</taxon>
        <taxon>Dothideomycetes</taxon>
        <taxon>Dothideomycetidae</taxon>
        <taxon>Mycosphaerellales</taxon>
        <taxon>Dissoconiaceae</taxon>
        <taxon>Dissoconium</taxon>
    </lineage>
</organism>
<keyword evidence="1" id="KW-1185">Reference proteome</keyword>
<evidence type="ECO:0000313" key="1">
    <source>
        <dbReference type="Proteomes" id="UP000504637"/>
    </source>
</evidence>
<dbReference type="RefSeq" id="XP_033464487.1">
    <property type="nucleotide sequence ID" value="XM_033603711.1"/>
</dbReference>
<sequence>MTQHALWSLRSRRLKCDAAQAYKRLLVTGARPAQRCRQPRLCSQNCRCFAQVKDVGPNERDIWFTSTAPCAYSLDHKPGDERVDERTLQLGKTIRTLHERLPTLLKEPLPSEVLSPQISLHLFPSTHPHLPTVSGRIAYVAALWTAPVAWGRVPLIGNVELSILSERMIRRGGASVSKEHRQEQLVVKWKTCGKTTHRDGTGGIYRGMGISAKDPVDRIKAFIAGTKGESADKSLDPEEFCGIFIFDFDERGRIAKHVIEHTEEGGHWDQMTRVVSVTDWLIGTFNGKRAPQPALAWCARKSEDDRLRFREKHDRS</sequence>
<name>A0A6J3MHL9_9PEZI</name>
<dbReference type="Proteomes" id="UP000504637">
    <property type="component" value="Unplaced"/>
</dbReference>
<protein>
    <submittedName>
        <fullName evidence="2">Uncharacterized protein</fullName>
    </submittedName>
</protein>
<gene>
    <name evidence="2" type="ORF">K489DRAFT_375550</name>
</gene>